<dbReference type="EMBL" id="EF678582">
    <property type="protein sequence ID" value="ABR18327.1"/>
    <property type="molecule type" value="mRNA"/>
</dbReference>
<organism evidence="1">
    <name type="scientific">Picea sitchensis</name>
    <name type="common">Sitka spruce</name>
    <name type="synonym">Pinus sitchensis</name>
    <dbReference type="NCBI Taxonomy" id="3332"/>
    <lineage>
        <taxon>Eukaryota</taxon>
        <taxon>Viridiplantae</taxon>
        <taxon>Streptophyta</taxon>
        <taxon>Embryophyta</taxon>
        <taxon>Tracheophyta</taxon>
        <taxon>Spermatophyta</taxon>
        <taxon>Pinopsida</taxon>
        <taxon>Pinidae</taxon>
        <taxon>Conifers I</taxon>
        <taxon>Pinales</taxon>
        <taxon>Pinaceae</taxon>
        <taxon>Picea</taxon>
    </lineage>
</organism>
<dbReference type="AlphaFoldDB" id="B8LRP7"/>
<proteinExistence type="evidence at transcript level"/>
<reference evidence="1" key="1">
    <citation type="submission" date="2007-06" db="EMBL/GenBank/DDBJ databases">
        <title>Full length cDNA sequences from Sitka Spruce (Picea sitchensis).</title>
        <authorList>
            <person name="Ralph S.G."/>
            <person name="Chun H.E."/>
            <person name="Liao N."/>
            <person name="Ali J."/>
            <person name="Reid K."/>
            <person name="Kolosova N."/>
            <person name="Cooper N."/>
            <person name="Cullis C."/>
            <person name="Jancsik S."/>
            <person name="Moore R."/>
            <person name="Mayo M."/>
            <person name="Wagner S."/>
            <person name="Holt R.A."/>
            <person name="Jones S.J.M."/>
            <person name="Marra M.A."/>
            <person name="Ritland C.E."/>
            <person name="Ritland K."/>
            <person name="Bohlmann J."/>
        </authorList>
    </citation>
    <scope>NUCLEOTIDE SEQUENCE</scope>
    <source>
        <tissue evidence="1">Bark</tissue>
    </source>
</reference>
<dbReference type="OMA" id="VMNTQIY"/>
<evidence type="ECO:0000313" key="1">
    <source>
        <dbReference type="EMBL" id="ABR18327.1"/>
    </source>
</evidence>
<accession>B8LRP7</accession>
<name>B8LRP7_PICSI</name>
<protein>
    <submittedName>
        <fullName evidence="1">Uncharacterized protein</fullName>
    </submittedName>
</protein>
<sequence length="202" mass="22537">MGSPEFLQAVMNTQIYYRNTRISDSEDRSQENSSRGSIGLYNQKIASKKNSDMGGSLNLLVDAIQLLECREIPRTTGLHIQKNVSIQVLPQKLRRVKIAVGKPSLQNPQCLVEDHGLESANKLAFSKVSQSVDGEHSFNNISKVGEIEQGTMPGPRSKRGRLQAFPSKYSDSELQPWKKVSRKVPTCGNVLQYQRYGESSIL</sequence>